<accession>A0AAV7X3W7</accession>
<name>A0AAV7X3W7_PLEWA</name>
<evidence type="ECO:0000313" key="1">
    <source>
        <dbReference type="EMBL" id="KAJ1219248.1"/>
    </source>
</evidence>
<evidence type="ECO:0000313" key="2">
    <source>
        <dbReference type="Proteomes" id="UP001066276"/>
    </source>
</evidence>
<sequence>MRSRPTPSEKRTTTMPLGSWPQIRIAEVGSSASQVTICNYAATSCERRAKVGTSQHTFTDRVRLHHCSERCLRSSLHAESSFGSNFLQDVVRAPRGARLVASYAAAILATPLICRSLCPKPLTEGKCLREFIKGCRNKMSKNSDNEHPCLVPL</sequence>
<proteinExistence type="predicted"/>
<protein>
    <submittedName>
        <fullName evidence="1">Uncharacterized protein</fullName>
    </submittedName>
</protein>
<comment type="caution">
    <text evidence="1">The sequence shown here is derived from an EMBL/GenBank/DDBJ whole genome shotgun (WGS) entry which is preliminary data.</text>
</comment>
<keyword evidence="2" id="KW-1185">Reference proteome</keyword>
<dbReference type="EMBL" id="JANPWB010000001">
    <property type="protein sequence ID" value="KAJ1219248.1"/>
    <property type="molecule type" value="Genomic_DNA"/>
</dbReference>
<dbReference type="Proteomes" id="UP001066276">
    <property type="component" value="Chromosome 1_1"/>
</dbReference>
<reference evidence="1" key="1">
    <citation type="journal article" date="2022" name="bioRxiv">
        <title>Sequencing and chromosome-scale assembly of the giantPleurodeles waltlgenome.</title>
        <authorList>
            <person name="Brown T."/>
            <person name="Elewa A."/>
            <person name="Iarovenko S."/>
            <person name="Subramanian E."/>
            <person name="Araus A.J."/>
            <person name="Petzold A."/>
            <person name="Susuki M."/>
            <person name="Suzuki K.-i.T."/>
            <person name="Hayashi T."/>
            <person name="Toyoda A."/>
            <person name="Oliveira C."/>
            <person name="Osipova E."/>
            <person name="Leigh N.D."/>
            <person name="Simon A."/>
            <person name="Yun M.H."/>
        </authorList>
    </citation>
    <scope>NUCLEOTIDE SEQUENCE</scope>
    <source>
        <strain evidence="1">20211129_DDA</strain>
        <tissue evidence="1">Liver</tissue>
    </source>
</reference>
<dbReference type="AlphaFoldDB" id="A0AAV7X3W7"/>
<organism evidence="1 2">
    <name type="scientific">Pleurodeles waltl</name>
    <name type="common">Iberian ribbed newt</name>
    <dbReference type="NCBI Taxonomy" id="8319"/>
    <lineage>
        <taxon>Eukaryota</taxon>
        <taxon>Metazoa</taxon>
        <taxon>Chordata</taxon>
        <taxon>Craniata</taxon>
        <taxon>Vertebrata</taxon>
        <taxon>Euteleostomi</taxon>
        <taxon>Amphibia</taxon>
        <taxon>Batrachia</taxon>
        <taxon>Caudata</taxon>
        <taxon>Salamandroidea</taxon>
        <taxon>Salamandridae</taxon>
        <taxon>Pleurodelinae</taxon>
        <taxon>Pleurodeles</taxon>
    </lineage>
</organism>
<gene>
    <name evidence="1" type="ORF">NDU88_006817</name>
</gene>